<feature type="chain" id="PRO_5023883574" description="Gnk2-homologous domain-containing protein" evidence="15">
    <location>
        <begin position="28"/>
        <end position="306"/>
    </location>
</feature>
<dbReference type="PROSITE" id="PS51473">
    <property type="entry name" value="GNK2"/>
    <property type="match status" value="2"/>
</dbReference>
<keyword evidence="11" id="KW-1015">Disulfide bond</keyword>
<comment type="similarity">
    <text evidence="13">Belongs to the cysteine-rich repeat secretory protein family. Plasmodesmata-located proteins (PDLD) subfamily.</text>
</comment>
<feature type="transmembrane region" description="Helical" evidence="14">
    <location>
        <begin position="276"/>
        <end position="296"/>
    </location>
</feature>
<comment type="subcellular location">
    <subcellularLocation>
        <location evidence="12">Cell junction</location>
        <location evidence="12">Plasmodesma</location>
    </subcellularLocation>
    <subcellularLocation>
        <location evidence="1">Cell membrane</location>
        <topology evidence="1">Single-pass type I membrane protein</topology>
    </subcellularLocation>
</comment>
<evidence type="ECO:0000256" key="6">
    <source>
        <dbReference type="ARBA" id="ARBA00022729"/>
    </source>
</evidence>
<organism evidence="17 18">
    <name type="scientific">Nyssa sinensis</name>
    <dbReference type="NCBI Taxonomy" id="561372"/>
    <lineage>
        <taxon>Eukaryota</taxon>
        <taxon>Viridiplantae</taxon>
        <taxon>Streptophyta</taxon>
        <taxon>Embryophyta</taxon>
        <taxon>Tracheophyta</taxon>
        <taxon>Spermatophyta</taxon>
        <taxon>Magnoliopsida</taxon>
        <taxon>eudicotyledons</taxon>
        <taxon>Gunneridae</taxon>
        <taxon>Pentapetalae</taxon>
        <taxon>asterids</taxon>
        <taxon>Cornales</taxon>
        <taxon>Nyssaceae</taxon>
        <taxon>Nyssa</taxon>
    </lineage>
</organism>
<dbReference type="PANTHER" id="PTHR32080">
    <property type="entry name" value="ANTIFUNGAL PROTEIN GINKBILOBIN-2-LIKE"/>
    <property type="match status" value="1"/>
</dbReference>
<keyword evidence="5 14" id="KW-0812">Transmembrane</keyword>
<evidence type="ECO:0000256" key="1">
    <source>
        <dbReference type="ARBA" id="ARBA00004251"/>
    </source>
</evidence>
<keyword evidence="10 14" id="KW-0472">Membrane</keyword>
<dbReference type="CDD" id="cd23509">
    <property type="entry name" value="Gnk2-like"/>
    <property type="match status" value="2"/>
</dbReference>
<evidence type="ECO:0000256" key="10">
    <source>
        <dbReference type="ARBA" id="ARBA00023136"/>
    </source>
</evidence>
<keyword evidence="3" id="KW-1003">Cell membrane</keyword>
<keyword evidence="8" id="KW-0965">Cell junction</keyword>
<evidence type="ECO:0000256" key="7">
    <source>
        <dbReference type="ARBA" id="ARBA00022737"/>
    </source>
</evidence>
<keyword evidence="18" id="KW-1185">Reference proteome</keyword>
<evidence type="ECO:0000256" key="3">
    <source>
        <dbReference type="ARBA" id="ARBA00022475"/>
    </source>
</evidence>
<dbReference type="Proteomes" id="UP000325577">
    <property type="component" value="Linkage Group LG20"/>
</dbReference>
<reference evidence="17 18" key="1">
    <citation type="submission" date="2019-09" db="EMBL/GenBank/DDBJ databases">
        <title>A chromosome-level genome assembly of the Chinese tupelo Nyssa sinensis.</title>
        <authorList>
            <person name="Yang X."/>
            <person name="Kang M."/>
            <person name="Yang Y."/>
            <person name="Xiong H."/>
            <person name="Wang M."/>
            <person name="Zhang Z."/>
            <person name="Wang Z."/>
            <person name="Wu H."/>
            <person name="Ma T."/>
            <person name="Liu J."/>
            <person name="Xi Z."/>
        </authorList>
    </citation>
    <scope>NUCLEOTIDE SEQUENCE [LARGE SCALE GENOMIC DNA]</scope>
    <source>
        <strain evidence="17">J267</strain>
        <tissue evidence="17">Leaf</tissue>
    </source>
</reference>
<evidence type="ECO:0000256" key="14">
    <source>
        <dbReference type="SAM" id="Phobius"/>
    </source>
</evidence>
<dbReference type="GO" id="GO:0009506">
    <property type="term" value="C:plasmodesma"/>
    <property type="evidence" value="ECO:0007669"/>
    <property type="project" value="UniProtKB-SubCell"/>
</dbReference>
<proteinExistence type="inferred from homology"/>
<name>A0A5J5AGN0_9ASTE</name>
<evidence type="ECO:0000256" key="5">
    <source>
        <dbReference type="ARBA" id="ARBA00022692"/>
    </source>
</evidence>
<keyword evidence="4" id="KW-0945">Host-virus interaction</keyword>
<evidence type="ECO:0000313" key="18">
    <source>
        <dbReference type="Proteomes" id="UP000325577"/>
    </source>
</evidence>
<dbReference type="InterPro" id="IPR002902">
    <property type="entry name" value="GNK2"/>
</dbReference>
<dbReference type="OrthoDB" id="1097929at2759"/>
<evidence type="ECO:0000256" key="11">
    <source>
        <dbReference type="ARBA" id="ARBA00023157"/>
    </source>
</evidence>
<evidence type="ECO:0000256" key="9">
    <source>
        <dbReference type="ARBA" id="ARBA00022989"/>
    </source>
</evidence>
<evidence type="ECO:0000256" key="15">
    <source>
        <dbReference type="SAM" id="SignalP"/>
    </source>
</evidence>
<evidence type="ECO:0000259" key="16">
    <source>
        <dbReference type="PROSITE" id="PS51473"/>
    </source>
</evidence>
<feature type="signal peptide" evidence="15">
    <location>
        <begin position="1"/>
        <end position="27"/>
    </location>
</feature>
<protein>
    <recommendedName>
        <fullName evidence="16">Gnk2-homologous domain-containing protein</fullName>
    </recommendedName>
</protein>
<dbReference type="GO" id="GO:0005886">
    <property type="term" value="C:plasma membrane"/>
    <property type="evidence" value="ECO:0007669"/>
    <property type="project" value="UniProtKB-SubCell"/>
</dbReference>
<evidence type="ECO:0000256" key="2">
    <source>
        <dbReference type="ARBA" id="ARBA00022448"/>
    </source>
</evidence>
<keyword evidence="6 15" id="KW-0732">Signal</keyword>
<feature type="domain" description="Gnk2-homologous" evidence="16">
    <location>
        <begin position="137"/>
        <end position="237"/>
    </location>
</feature>
<evidence type="ECO:0000256" key="13">
    <source>
        <dbReference type="ARBA" id="ARBA00038393"/>
    </source>
</evidence>
<dbReference type="EMBL" id="CM018044">
    <property type="protein sequence ID" value="KAA8529012.1"/>
    <property type="molecule type" value="Genomic_DNA"/>
</dbReference>
<keyword evidence="9 14" id="KW-1133">Transmembrane helix</keyword>
<dbReference type="GO" id="GO:0042742">
    <property type="term" value="P:defense response to bacterium"/>
    <property type="evidence" value="ECO:0007669"/>
    <property type="project" value="TreeGrafter"/>
</dbReference>
<dbReference type="AlphaFoldDB" id="A0A5J5AGN0"/>
<sequence length="306" mass="33229">MLFQGVSLSSLLGFFLTISVLTHPSTSTIDSVIYSGCTQLKCAPGTPYESNVNSALTSLVNSASSLNFNSVKISLPGSSKNDIVYGLFQCRGDLSNSDCKDCVAHSVSQLNIICGDSTGGALQLEGCFVKYDNISFLGVEDKTVVSKDCGPLTGYDSGSLTQRDATMNFLAAGGQYFRTGGSGNVQGVAQCVQDLSPSECQDCLMEAIGRLRSECASAQWGNMFLVKCYALYSVRGDSPNTESPNREFPNRDHGYDYNYGYEYDHGDDNNDVERTLAILFGLLAGVSFIVICIYYFRKWEKEKSCK</sequence>
<gene>
    <name evidence="17" type="ORF">F0562_033500</name>
</gene>
<dbReference type="Pfam" id="PF01657">
    <property type="entry name" value="Stress-antifung"/>
    <property type="match status" value="2"/>
</dbReference>
<evidence type="ECO:0000313" key="17">
    <source>
        <dbReference type="EMBL" id="KAA8529012.1"/>
    </source>
</evidence>
<evidence type="ECO:0000256" key="8">
    <source>
        <dbReference type="ARBA" id="ARBA00022949"/>
    </source>
</evidence>
<feature type="domain" description="Gnk2-homologous" evidence="16">
    <location>
        <begin position="30"/>
        <end position="136"/>
    </location>
</feature>
<keyword evidence="7" id="KW-0677">Repeat</keyword>
<evidence type="ECO:0000256" key="12">
    <source>
        <dbReference type="ARBA" id="ARBA00024184"/>
    </source>
</evidence>
<keyword evidence="2" id="KW-0813">Transport</keyword>
<dbReference type="Gene3D" id="3.30.430.20">
    <property type="entry name" value="Gnk2 domain, C-X8-C-X2-C motif"/>
    <property type="match status" value="2"/>
</dbReference>
<dbReference type="PANTHER" id="PTHR32080:SF31">
    <property type="entry name" value="PLASMODESMATA-LOCATED PROTEIN 6"/>
    <property type="match status" value="1"/>
</dbReference>
<dbReference type="FunFam" id="3.30.430.20:FF:000001">
    <property type="entry name" value="cysteine-rich repeat secretory protein 3"/>
    <property type="match status" value="1"/>
</dbReference>
<evidence type="ECO:0000256" key="4">
    <source>
        <dbReference type="ARBA" id="ARBA00022581"/>
    </source>
</evidence>
<dbReference type="InterPro" id="IPR051378">
    <property type="entry name" value="Cell2Cell_Antifungal"/>
</dbReference>
<dbReference type="InterPro" id="IPR038408">
    <property type="entry name" value="GNK2_sf"/>
</dbReference>
<accession>A0A5J5AGN0</accession>